<dbReference type="PROSITE" id="PS51459">
    <property type="entry name" value="FIDO"/>
    <property type="match status" value="1"/>
</dbReference>
<organism evidence="2 3">
    <name type="scientific">Azospirillum doebereinerae</name>
    <dbReference type="NCBI Taxonomy" id="92933"/>
    <lineage>
        <taxon>Bacteria</taxon>
        <taxon>Pseudomonadati</taxon>
        <taxon>Pseudomonadota</taxon>
        <taxon>Alphaproteobacteria</taxon>
        <taxon>Rhodospirillales</taxon>
        <taxon>Azospirillaceae</taxon>
        <taxon>Azospirillum</taxon>
    </lineage>
</organism>
<evidence type="ECO:0000259" key="1">
    <source>
        <dbReference type="PROSITE" id="PS51459"/>
    </source>
</evidence>
<evidence type="ECO:0000313" key="2">
    <source>
        <dbReference type="EMBL" id="RUQ65176.1"/>
    </source>
</evidence>
<name>A0A3S0XJG0_9PROT</name>
<dbReference type="EMBL" id="RZIJ01000027">
    <property type="protein sequence ID" value="RUQ65176.1"/>
    <property type="molecule type" value="Genomic_DNA"/>
</dbReference>
<dbReference type="PANTHER" id="PTHR39426:SF1">
    <property type="entry name" value="HOMOLOGY TO DEATH-ON-CURING PROTEIN OF PHAGE P1"/>
    <property type="match status" value="1"/>
</dbReference>
<dbReference type="AlphaFoldDB" id="A0A3S0XJG0"/>
<proteinExistence type="predicted"/>
<dbReference type="Gene3D" id="1.10.1790.50">
    <property type="match status" value="1"/>
</dbReference>
<feature type="domain" description="Fido" evidence="1">
    <location>
        <begin position="1"/>
        <end position="53"/>
    </location>
</feature>
<evidence type="ECO:0000313" key="3">
    <source>
        <dbReference type="Proteomes" id="UP000280346"/>
    </source>
</evidence>
<dbReference type="InterPro" id="IPR003812">
    <property type="entry name" value="Fido"/>
</dbReference>
<dbReference type="Proteomes" id="UP000280346">
    <property type="component" value="Unassembled WGS sequence"/>
</dbReference>
<keyword evidence="3" id="KW-1185">Reference proteome</keyword>
<dbReference type="RefSeq" id="WP_127003379.1">
    <property type="nucleotide sequence ID" value="NZ_JBNPXW010000005.1"/>
</dbReference>
<sequence>MDGNQRITFVIALLFLLDNGYRLTASDSDTYQAMMGVADGTTSEEEFAAWIRTNIQPA</sequence>
<gene>
    <name evidence="2" type="ORF">EJ913_25870</name>
</gene>
<dbReference type="OrthoDB" id="9802752at2"/>
<dbReference type="PANTHER" id="PTHR39426">
    <property type="entry name" value="HOMOLOGY TO DEATH-ON-CURING PROTEIN OF PHAGE P1"/>
    <property type="match status" value="1"/>
</dbReference>
<dbReference type="GO" id="GO:0016301">
    <property type="term" value="F:kinase activity"/>
    <property type="evidence" value="ECO:0007669"/>
    <property type="project" value="InterPro"/>
</dbReference>
<comment type="caution">
    <text evidence="2">The sequence shown here is derived from an EMBL/GenBank/DDBJ whole genome shotgun (WGS) entry which is preliminary data.</text>
</comment>
<accession>A0A3S0XJG0</accession>
<reference evidence="2 3" key="1">
    <citation type="submission" date="2018-12" db="EMBL/GenBank/DDBJ databases">
        <authorList>
            <person name="Yang Y."/>
        </authorList>
    </citation>
    <scope>NUCLEOTIDE SEQUENCE [LARGE SCALE GENOMIC DNA]</scope>
    <source>
        <strain evidence="2 3">GSF71</strain>
    </source>
</reference>
<protein>
    <recommendedName>
        <fullName evidence="1">Fido domain-containing protein</fullName>
    </recommendedName>
</protein>
<dbReference type="InterPro" id="IPR006440">
    <property type="entry name" value="Doc"/>
</dbReference>